<dbReference type="AlphaFoldDB" id="T1D458"/>
<organism evidence="1">
    <name type="scientific">mine drainage metagenome</name>
    <dbReference type="NCBI Taxonomy" id="410659"/>
    <lineage>
        <taxon>unclassified sequences</taxon>
        <taxon>metagenomes</taxon>
        <taxon>ecological metagenomes</taxon>
    </lineage>
</organism>
<sequence length="106" mass="11901">MRVSLLVFRLPSGTPNAEVGKFVKKLYGQATSSWGGKYTYRRPGLLDGVPHRKLLRGVVIVQRKDLAKVLAFLGEWKALVEVREIRPTVEDLQFLEKEPSAHGGGW</sequence>
<proteinExistence type="predicted"/>
<accession>T1D458</accession>
<reference evidence="1" key="2">
    <citation type="journal article" date="2014" name="ISME J.">
        <title>Microbial stratification in low pH oxic and suboxic macroscopic growths along an acid mine drainage.</title>
        <authorList>
            <person name="Mendez-Garcia C."/>
            <person name="Mesa V."/>
            <person name="Sprenger R.R."/>
            <person name="Richter M."/>
            <person name="Diez M.S."/>
            <person name="Solano J."/>
            <person name="Bargiela R."/>
            <person name="Golyshina O.V."/>
            <person name="Manteca A."/>
            <person name="Ramos J.L."/>
            <person name="Gallego J.R."/>
            <person name="Llorente I."/>
            <person name="Martins Dos Santos V.A."/>
            <person name="Jensen O.N."/>
            <person name="Pelaez A.I."/>
            <person name="Sanchez J."/>
            <person name="Ferrer M."/>
        </authorList>
    </citation>
    <scope>NUCLEOTIDE SEQUENCE</scope>
</reference>
<evidence type="ECO:0008006" key="2">
    <source>
        <dbReference type="Google" id="ProtNLM"/>
    </source>
</evidence>
<reference evidence="1" key="1">
    <citation type="submission" date="2013-08" db="EMBL/GenBank/DDBJ databases">
        <authorList>
            <person name="Mendez C."/>
            <person name="Richter M."/>
            <person name="Ferrer M."/>
            <person name="Sanchez J."/>
        </authorList>
    </citation>
    <scope>NUCLEOTIDE SEQUENCE</scope>
</reference>
<protein>
    <recommendedName>
        <fullName evidence="2">DUF190 domain-containing protein</fullName>
    </recommendedName>
</protein>
<evidence type="ECO:0000313" key="1">
    <source>
        <dbReference type="EMBL" id="EQD77085.1"/>
    </source>
</evidence>
<name>T1D458_9ZZZZ</name>
<comment type="caution">
    <text evidence="1">The sequence shown here is derived from an EMBL/GenBank/DDBJ whole genome shotgun (WGS) entry which is preliminary data.</text>
</comment>
<dbReference type="EMBL" id="AUZY01000883">
    <property type="protein sequence ID" value="EQD77085.1"/>
    <property type="molecule type" value="Genomic_DNA"/>
</dbReference>
<gene>
    <name evidence="1" type="ORF">B1B_01263</name>
</gene>